<sequence length="687" mass="77702">MDSEGNYSDAPARRTALQRELDTGARIDGGVELLQRAFKDIVSRRAVTQFLTQNKSYDFQKKRWHILPQDRVLGSELYPQIHKLLRGVFRYRKFSTNDRKLVFCSDCSMDPDRNDLSAHELDPTFVILGRRGLCFREQRFPTTPTFSQCVSLIQVVPSCGPWEMQSEITLIATYARQCFIEQPNRLKVYAVLLSESTMWLIQYDRSGITYSAPCDIHEDPHTFIRVILGLASSETQVGFDTSIFWQKGKRWIRTKNQKGRSVVYLVKGNGPIDNRHVLVGRATRCWRVIDPYTNKEYVLKETWRLVGDEPETNLLEVVRGLPGVGQLVAVEGDSAKTTAHFRGGSHSRSLPTDRIWCRLTLDAYGECLENFTNGLQLLEAYRDIVLAILDLWERNILHRDISINNVLFGKDGALPGSRGVLIDLDRAIRTDVKESLEVAGPGVGTRPFQSASVLFSESTRPGAKPRRTTRGYGPYPHDYLDDMESLFYVLCWICYQFESPGIRSDDTPDIIFEWEASRPTSSAWAKVEFLTSPLPPLPSYFQRGSAYQHLLERLQQKCATAYRVKKLAVEPLGPGENLKEVCKGVRQDFEVWIGYIDQAIEEWKQGTPVPPRESSPSQSAIHEDVSGGGAISTLDASQTVGSTLARGAKRAHIDSGDDVDNQVASLKRRKITPIKDEPVPRLRQVRS</sequence>
<gene>
    <name evidence="1" type="ORF">BDN72DRAFT_965343</name>
</gene>
<accession>A0ACD3A6E5</accession>
<dbReference type="Proteomes" id="UP000308600">
    <property type="component" value="Unassembled WGS sequence"/>
</dbReference>
<protein>
    <submittedName>
        <fullName evidence="1">Uncharacterized protein</fullName>
    </submittedName>
</protein>
<name>A0ACD3A6E5_9AGAR</name>
<keyword evidence="2" id="KW-1185">Reference proteome</keyword>
<evidence type="ECO:0000313" key="1">
    <source>
        <dbReference type="EMBL" id="TFK61121.1"/>
    </source>
</evidence>
<organism evidence="1 2">
    <name type="scientific">Pluteus cervinus</name>
    <dbReference type="NCBI Taxonomy" id="181527"/>
    <lineage>
        <taxon>Eukaryota</taxon>
        <taxon>Fungi</taxon>
        <taxon>Dikarya</taxon>
        <taxon>Basidiomycota</taxon>
        <taxon>Agaricomycotina</taxon>
        <taxon>Agaricomycetes</taxon>
        <taxon>Agaricomycetidae</taxon>
        <taxon>Agaricales</taxon>
        <taxon>Pluteineae</taxon>
        <taxon>Pluteaceae</taxon>
        <taxon>Pluteus</taxon>
    </lineage>
</organism>
<dbReference type="EMBL" id="ML208692">
    <property type="protein sequence ID" value="TFK61121.1"/>
    <property type="molecule type" value="Genomic_DNA"/>
</dbReference>
<proteinExistence type="predicted"/>
<reference evidence="1 2" key="1">
    <citation type="journal article" date="2019" name="Nat. Ecol. Evol.">
        <title>Megaphylogeny resolves global patterns of mushroom evolution.</title>
        <authorList>
            <person name="Varga T."/>
            <person name="Krizsan K."/>
            <person name="Foldi C."/>
            <person name="Dima B."/>
            <person name="Sanchez-Garcia M."/>
            <person name="Sanchez-Ramirez S."/>
            <person name="Szollosi G.J."/>
            <person name="Szarkandi J.G."/>
            <person name="Papp V."/>
            <person name="Albert L."/>
            <person name="Andreopoulos W."/>
            <person name="Angelini C."/>
            <person name="Antonin V."/>
            <person name="Barry K.W."/>
            <person name="Bougher N.L."/>
            <person name="Buchanan P."/>
            <person name="Buyck B."/>
            <person name="Bense V."/>
            <person name="Catcheside P."/>
            <person name="Chovatia M."/>
            <person name="Cooper J."/>
            <person name="Damon W."/>
            <person name="Desjardin D."/>
            <person name="Finy P."/>
            <person name="Geml J."/>
            <person name="Haridas S."/>
            <person name="Hughes K."/>
            <person name="Justo A."/>
            <person name="Karasinski D."/>
            <person name="Kautmanova I."/>
            <person name="Kiss B."/>
            <person name="Kocsube S."/>
            <person name="Kotiranta H."/>
            <person name="LaButti K.M."/>
            <person name="Lechner B.E."/>
            <person name="Liimatainen K."/>
            <person name="Lipzen A."/>
            <person name="Lukacs Z."/>
            <person name="Mihaltcheva S."/>
            <person name="Morgado L.N."/>
            <person name="Niskanen T."/>
            <person name="Noordeloos M.E."/>
            <person name="Ohm R.A."/>
            <person name="Ortiz-Santana B."/>
            <person name="Ovrebo C."/>
            <person name="Racz N."/>
            <person name="Riley R."/>
            <person name="Savchenko A."/>
            <person name="Shiryaev A."/>
            <person name="Soop K."/>
            <person name="Spirin V."/>
            <person name="Szebenyi C."/>
            <person name="Tomsovsky M."/>
            <person name="Tulloss R.E."/>
            <person name="Uehling J."/>
            <person name="Grigoriev I.V."/>
            <person name="Vagvolgyi C."/>
            <person name="Papp T."/>
            <person name="Martin F.M."/>
            <person name="Miettinen O."/>
            <person name="Hibbett D.S."/>
            <person name="Nagy L.G."/>
        </authorList>
    </citation>
    <scope>NUCLEOTIDE SEQUENCE [LARGE SCALE GENOMIC DNA]</scope>
    <source>
        <strain evidence="1 2">NL-1719</strain>
    </source>
</reference>
<evidence type="ECO:0000313" key="2">
    <source>
        <dbReference type="Proteomes" id="UP000308600"/>
    </source>
</evidence>